<reference evidence="2" key="1">
    <citation type="submission" date="2022-10" db="EMBL/GenBank/DDBJ databases">
        <title>Chryseobacterium sp. nov., a novel bacterial species.</title>
        <authorList>
            <person name="Cao Y."/>
        </authorList>
    </citation>
    <scope>NUCLEOTIDE SEQUENCE</scope>
    <source>
        <strain evidence="2">CCTCC AB2015118</strain>
    </source>
</reference>
<evidence type="ECO:0000313" key="2">
    <source>
        <dbReference type="EMBL" id="MCX8525791.1"/>
    </source>
</evidence>
<dbReference type="Gene3D" id="3.90.550.10">
    <property type="entry name" value="Spore Coat Polysaccharide Biosynthesis Protein SpsA, Chain A"/>
    <property type="match status" value="1"/>
</dbReference>
<dbReference type="CDD" id="cd04196">
    <property type="entry name" value="GT_2_like_d"/>
    <property type="match status" value="1"/>
</dbReference>
<dbReference type="EMBL" id="JAOVZW010000023">
    <property type="protein sequence ID" value="MCX8525791.1"/>
    <property type="molecule type" value="Genomic_DNA"/>
</dbReference>
<proteinExistence type="predicted"/>
<gene>
    <name evidence="2" type="ORF">OF897_17895</name>
</gene>
<dbReference type="Pfam" id="PF00535">
    <property type="entry name" value="Glycos_transf_2"/>
    <property type="match status" value="1"/>
</dbReference>
<name>A0ABT3XVT0_9FLAO</name>
<sequence length="323" mass="37855">MTKISVALCTYNGEKFIHEQIDSILNQSLKVDEIIVCDDGSTDKTQNILSDYQNKFPDIFQIYINEKNLRSVKNFEKAISLCKGEIIFLSDQDDIWERDKVKVLLNYFNDNPSINAICSNGNAINEKGETLDKMTIWEVPTLLKNADIKIDYFNILAFIENIATGAGMAFRSVIREKILPIPIKKGFHHDEWIALITAHDKSFTMIPEKLFRYRIHENQQVGGVIYENNESTKNRLAHHFNLFSEDKTFSQYKKFLKRLSQSYSKHKELSIENDNENTSLSKDIIKRCRELFDYHRQKMKEKYPFRFSILNLADLFSKKRKIQ</sequence>
<dbReference type="RefSeq" id="WP_267267040.1">
    <property type="nucleotide sequence ID" value="NZ_JAOVZW010000023.1"/>
</dbReference>
<protein>
    <submittedName>
        <fullName evidence="2">Glycosyltransferase family 2 protein</fullName>
    </submittedName>
</protein>
<feature type="domain" description="Glycosyltransferase 2-like" evidence="1">
    <location>
        <begin position="5"/>
        <end position="152"/>
    </location>
</feature>
<dbReference type="PANTHER" id="PTHR43685:SF2">
    <property type="entry name" value="GLYCOSYLTRANSFERASE 2-LIKE DOMAIN-CONTAINING PROTEIN"/>
    <property type="match status" value="1"/>
</dbReference>
<accession>A0ABT3XVT0</accession>
<organism evidence="2 3">
    <name type="scientific">Chryseobacterium formosus</name>
    <dbReference type="NCBI Taxonomy" id="1537363"/>
    <lineage>
        <taxon>Bacteria</taxon>
        <taxon>Pseudomonadati</taxon>
        <taxon>Bacteroidota</taxon>
        <taxon>Flavobacteriia</taxon>
        <taxon>Flavobacteriales</taxon>
        <taxon>Weeksellaceae</taxon>
        <taxon>Chryseobacterium group</taxon>
        <taxon>Chryseobacterium</taxon>
    </lineage>
</organism>
<dbReference type="SUPFAM" id="SSF53448">
    <property type="entry name" value="Nucleotide-diphospho-sugar transferases"/>
    <property type="match status" value="1"/>
</dbReference>
<dbReference type="InterPro" id="IPR029044">
    <property type="entry name" value="Nucleotide-diphossugar_trans"/>
</dbReference>
<evidence type="ECO:0000259" key="1">
    <source>
        <dbReference type="Pfam" id="PF00535"/>
    </source>
</evidence>
<evidence type="ECO:0000313" key="3">
    <source>
        <dbReference type="Proteomes" id="UP001073122"/>
    </source>
</evidence>
<dbReference type="InterPro" id="IPR050834">
    <property type="entry name" value="Glycosyltransf_2"/>
</dbReference>
<dbReference type="InterPro" id="IPR001173">
    <property type="entry name" value="Glyco_trans_2-like"/>
</dbReference>
<keyword evidence="3" id="KW-1185">Reference proteome</keyword>
<comment type="caution">
    <text evidence="2">The sequence shown here is derived from an EMBL/GenBank/DDBJ whole genome shotgun (WGS) entry which is preliminary data.</text>
</comment>
<dbReference type="Proteomes" id="UP001073122">
    <property type="component" value="Unassembled WGS sequence"/>
</dbReference>
<dbReference type="PANTHER" id="PTHR43685">
    <property type="entry name" value="GLYCOSYLTRANSFERASE"/>
    <property type="match status" value="1"/>
</dbReference>